<evidence type="ECO:0000313" key="2">
    <source>
        <dbReference type="WBParaSite" id="ES5_v2.g14397.t1"/>
    </source>
</evidence>
<sequence length="266" mass="30397">MFLNNYSNFIRKCARCLQAIRAEEYVQKCREHAYHSTCFYCIYCGKSLKLGDEYYCVDAQIICSNDYQFLIQHGHQPGIFPPPPGPLSDLPFLPHPLPPFFPEIMETSHRRNSSKKPPKRPRTILNSQQRKAFKIAFDKGSKPTKKVREQLASETGLSVRVVQVWFQNQRAKIKKIQRKHGIQNCDPSTTESGLSPDSKSDDLKSPSSSKFMDDSDLEDIDVDSGRSSSATILRQNSSSSFFSPEMTEKDPMEKLYHMSSTYFAFA</sequence>
<proteinExistence type="predicted"/>
<dbReference type="WBParaSite" id="ES5_v2.g14397.t1">
    <property type="protein sequence ID" value="ES5_v2.g14397.t1"/>
    <property type="gene ID" value="ES5_v2.g14397"/>
</dbReference>
<protein>
    <submittedName>
        <fullName evidence="2">Uncharacterized protein</fullName>
    </submittedName>
</protein>
<evidence type="ECO:0000313" key="1">
    <source>
        <dbReference type="Proteomes" id="UP000887579"/>
    </source>
</evidence>
<name>A0AC34FAV9_9BILA</name>
<accession>A0AC34FAV9</accession>
<reference evidence="2" key="1">
    <citation type="submission" date="2022-11" db="UniProtKB">
        <authorList>
            <consortium name="WormBaseParasite"/>
        </authorList>
    </citation>
    <scope>IDENTIFICATION</scope>
</reference>
<dbReference type="Proteomes" id="UP000887579">
    <property type="component" value="Unplaced"/>
</dbReference>
<organism evidence="1 2">
    <name type="scientific">Panagrolaimus sp. ES5</name>
    <dbReference type="NCBI Taxonomy" id="591445"/>
    <lineage>
        <taxon>Eukaryota</taxon>
        <taxon>Metazoa</taxon>
        <taxon>Ecdysozoa</taxon>
        <taxon>Nematoda</taxon>
        <taxon>Chromadorea</taxon>
        <taxon>Rhabditida</taxon>
        <taxon>Tylenchina</taxon>
        <taxon>Panagrolaimomorpha</taxon>
        <taxon>Panagrolaimoidea</taxon>
        <taxon>Panagrolaimidae</taxon>
        <taxon>Panagrolaimus</taxon>
    </lineage>
</organism>